<evidence type="ECO:0000256" key="2">
    <source>
        <dbReference type="ARBA" id="ARBA00023136"/>
    </source>
</evidence>
<proteinExistence type="predicted"/>
<dbReference type="OrthoDB" id="606851at2"/>
<dbReference type="SUPFAM" id="SSF56935">
    <property type="entry name" value="Porins"/>
    <property type="match status" value="1"/>
</dbReference>
<dbReference type="AlphaFoldDB" id="A0A563U7U0"/>
<organism evidence="6 7">
    <name type="scientific">Mucilaginibacter pallidiroseus</name>
    <dbReference type="NCBI Taxonomy" id="2599295"/>
    <lineage>
        <taxon>Bacteria</taxon>
        <taxon>Pseudomonadati</taxon>
        <taxon>Bacteroidota</taxon>
        <taxon>Sphingobacteriia</taxon>
        <taxon>Sphingobacteriales</taxon>
        <taxon>Sphingobacteriaceae</taxon>
        <taxon>Mucilaginibacter</taxon>
    </lineage>
</organism>
<dbReference type="GO" id="GO:0009279">
    <property type="term" value="C:cell outer membrane"/>
    <property type="evidence" value="ECO:0007669"/>
    <property type="project" value="UniProtKB-SubCell"/>
</dbReference>
<keyword evidence="7" id="KW-1185">Reference proteome</keyword>
<reference evidence="6 7" key="1">
    <citation type="submission" date="2019-07" db="EMBL/GenBank/DDBJ databases">
        <authorList>
            <person name="Kim J."/>
        </authorList>
    </citation>
    <scope>NUCLEOTIDE SEQUENCE [LARGE SCALE GENOMIC DNA]</scope>
    <source>
        <strain evidence="7">dk17</strain>
    </source>
</reference>
<keyword evidence="6" id="KW-0675">Receptor</keyword>
<evidence type="ECO:0000313" key="6">
    <source>
        <dbReference type="EMBL" id="TWR27442.1"/>
    </source>
</evidence>
<comment type="subcellular location">
    <subcellularLocation>
        <location evidence="1">Cell outer membrane</location>
    </subcellularLocation>
</comment>
<dbReference type="Pfam" id="PF07715">
    <property type="entry name" value="Plug"/>
    <property type="match status" value="1"/>
</dbReference>
<dbReference type="RefSeq" id="WP_146382411.1">
    <property type="nucleotide sequence ID" value="NZ_VOEJ01000006.1"/>
</dbReference>
<protein>
    <submittedName>
        <fullName evidence="6">TonB-dependent receptor</fullName>
    </submittedName>
</protein>
<dbReference type="GO" id="GO:0030246">
    <property type="term" value="F:carbohydrate binding"/>
    <property type="evidence" value="ECO:0007669"/>
    <property type="project" value="InterPro"/>
</dbReference>
<dbReference type="Pfam" id="PF14905">
    <property type="entry name" value="OMP_b-brl_3"/>
    <property type="match status" value="1"/>
</dbReference>
<dbReference type="Pfam" id="PF13620">
    <property type="entry name" value="CarboxypepD_reg"/>
    <property type="match status" value="1"/>
</dbReference>
<dbReference type="Gene3D" id="2.60.40.1120">
    <property type="entry name" value="Carboxypeptidase-like, regulatory domain"/>
    <property type="match status" value="1"/>
</dbReference>
<dbReference type="Gene3D" id="2.40.170.20">
    <property type="entry name" value="TonB-dependent receptor, beta-barrel domain"/>
    <property type="match status" value="1"/>
</dbReference>
<dbReference type="InterPro" id="IPR012910">
    <property type="entry name" value="Plug_dom"/>
</dbReference>
<evidence type="ECO:0000313" key="7">
    <source>
        <dbReference type="Proteomes" id="UP000320042"/>
    </source>
</evidence>
<dbReference type="SUPFAM" id="SSF49452">
    <property type="entry name" value="Starch-binding domain-like"/>
    <property type="match status" value="1"/>
</dbReference>
<evidence type="ECO:0000259" key="4">
    <source>
        <dbReference type="Pfam" id="PF07715"/>
    </source>
</evidence>
<dbReference type="InterPro" id="IPR041700">
    <property type="entry name" value="OMP_b-brl_3"/>
</dbReference>
<evidence type="ECO:0000256" key="3">
    <source>
        <dbReference type="ARBA" id="ARBA00023237"/>
    </source>
</evidence>
<sequence>MRLITGSLLTVFLSCVLMRLITGSLLTVFLSCVLCICLAQPVTTTLKGNVALQNNQPAAAATVILLNRADSAVVSSALVGSMGTYAFNNIKPGIYIVLVTRLGYQKYYSPAYNVISGRQTNAEPIILLPESTQLKEVAITAKTPFVEVRPGKTVINPQASITAEGKSALDILRQSPGVKVDNNDVISVSGRQRALVMVDGKATNLTGSDLAALLRSTPGNNIERMEILSGGTSKYDASAGGIINIVLKKGKNVGTNGTISLGAGYGTFYKSNAGISFNHRTKSVNIYASYNFTNNKTFREIVNDRDVTNPGLTSNYRSAYHNIQVGQTNYYRAGADFFLSPKHTVGVLVTGFSNNFDFKKDNRLDIKNNSVLDSTVLANSTIDRKLHNVNYNVNYTGTLDKAGKTLAANITYSPYGRNNDEYIDNWFYNAAGQMYRSPLLLQNLSKSTRYNWTGMLDFTSPIAKTGRFASGVKLSKSRSDNSLIFGPLVGNSYTVDPNFSNQFIYNEDVGAAYADYSQTIGKVDLQAGLRAEYTKSKGNSISSSRVIPYNYLNLFPSLLLNYKKDDKNEYSLAYSRGLERPIYDNLNPFLVYLDPYNYQQGNPYLRPEYNHTIKLSHTYNKDITTSLYASFITNGNFSYYVQNDSTGINLATRRNLGKAYYYGVTFNAPVTFNNWWTATFDADLAYQKYVVYLRYGNFSKGSGYLVLNTSQNFTISKTIAAEIAGHYESSAIYGITRFKPVYYINAGISKQLFNKLGKLTLNANDIFNVRRDRGNVNFNNLRLSIYDKTETRYFKLDFTYRFGKKSVKAAARRNVGNEAEQKRLNQ</sequence>
<dbReference type="InterPro" id="IPR036942">
    <property type="entry name" value="Beta-barrel_TonB_sf"/>
</dbReference>
<gene>
    <name evidence="6" type="ORF">FPZ43_13255</name>
</gene>
<dbReference type="Gene3D" id="2.170.130.10">
    <property type="entry name" value="TonB-dependent receptor, plug domain"/>
    <property type="match status" value="1"/>
</dbReference>
<evidence type="ECO:0000259" key="5">
    <source>
        <dbReference type="Pfam" id="PF14905"/>
    </source>
</evidence>
<comment type="caution">
    <text evidence="6">The sequence shown here is derived from an EMBL/GenBank/DDBJ whole genome shotgun (WGS) entry which is preliminary data.</text>
</comment>
<accession>A0A563U7U0</accession>
<keyword evidence="3" id="KW-0998">Cell outer membrane</keyword>
<dbReference type="InterPro" id="IPR013784">
    <property type="entry name" value="Carb-bd-like_fold"/>
</dbReference>
<keyword evidence="2" id="KW-0472">Membrane</keyword>
<dbReference type="PROSITE" id="PS51257">
    <property type="entry name" value="PROKAR_LIPOPROTEIN"/>
    <property type="match status" value="1"/>
</dbReference>
<dbReference type="EMBL" id="VOEJ01000006">
    <property type="protein sequence ID" value="TWR27442.1"/>
    <property type="molecule type" value="Genomic_DNA"/>
</dbReference>
<feature type="domain" description="Outer membrane protein beta-barrel" evidence="5">
    <location>
        <begin position="398"/>
        <end position="800"/>
    </location>
</feature>
<name>A0A563U7U0_9SPHI</name>
<evidence type="ECO:0000256" key="1">
    <source>
        <dbReference type="ARBA" id="ARBA00004442"/>
    </source>
</evidence>
<feature type="domain" description="TonB-dependent receptor plug" evidence="4">
    <location>
        <begin position="154"/>
        <end position="240"/>
    </location>
</feature>
<dbReference type="Proteomes" id="UP000320042">
    <property type="component" value="Unassembled WGS sequence"/>
</dbReference>
<dbReference type="InterPro" id="IPR037066">
    <property type="entry name" value="Plug_dom_sf"/>
</dbReference>